<dbReference type="EMBL" id="ASHM01022987">
    <property type="protein sequence ID" value="PNX71182.1"/>
    <property type="molecule type" value="Genomic_DNA"/>
</dbReference>
<dbReference type="CDD" id="cd01098">
    <property type="entry name" value="PAN_AP_plant"/>
    <property type="match status" value="1"/>
</dbReference>
<evidence type="ECO:0000313" key="3">
    <source>
        <dbReference type="Proteomes" id="UP000236291"/>
    </source>
</evidence>
<dbReference type="PROSITE" id="PS50948">
    <property type="entry name" value="PAN"/>
    <property type="match status" value="1"/>
</dbReference>
<protein>
    <submittedName>
        <fullName evidence="2">Receptor-like serine/threonine-protein kinase SD1-8-like protein</fullName>
    </submittedName>
</protein>
<keyword evidence="2" id="KW-0418">Kinase</keyword>
<reference evidence="2 3" key="2">
    <citation type="journal article" date="2017" name="Front. Plant Sci.">
        <title>Gene Classification and Mining of Molecular Markers Useful in Red Clover (Trifolium pratense) Breeding.</title>
        <authorList>
            <person name="Istvanek J."/>
            <person name="Dluhosova J."/>
            <person name="Dluhos P."/>
            <person name="Patkova L."/>
            <person name="Nedelnik J."/>
            <person name="Repkova J."/>
        </authorList>
    </citation>
    <scope>NUCLEOTIDE SEQUENCE [LARGE SCALE GENOMIC DNA]</scope>
    <source>
        <strain evidence="3">cv. Tatra</strain>
        <tissue evidence="2">Young leaves</tissue>
    </source>
</reference>
<dbReference type="Pfam" id="PF08276">
    <property type="entry name" value="PAN_2"/>
    <property type="match status" value="1"/>
</dbReference>
<comment type="caution">
    <text evidence="2">The sequence shown here is derived from an EMBL/GenBank/DDBJ whole genome shotgun (WGS) entry which is preliminary data.</text>
</comment>
<dbReference type="Proteomes" id="UP000236291">
    <property type="component" value="Unassembled WGS sequence"/>
</dbReference>
<dbReference type="PANTHER" id="PTHR32444">
    <property type="entry name" value="BULB-TYPE LECTIN DOMAIN-CONTAINING PROTEIN"/>
    <property type="match status" value="1"/>
</dbReference>
<name>A0A2K3KY21_TRIPR</name>
<dbReference type="AlphaFoldDB" id="A0A2K3KY21"/>
<gene>
    <name evidence="2" type="ORF">L195_g027053</name>
</gene>
<reference evidence="2 3" key="1">
    <citation type="journal article" date="2014" name="Am. J. Bot.">
        <title>Genome assembly and annotation for red clover (Trifolium pratense; Fabaceae).</title>
        <authorList>
            <person name="Istvanek J."/>
            <person name="Jaros M."/>
            <person name="Krenek A."/>
            <person name="Repkova J."/>
        </authorList>
    </citation>
    <scope>NUCLEOTIDE SEQUENCE [LARGE SCALE GENOMIC DNA]</scope>
    <source>
        <strain evidence="3">cv. Tatra</strain>
        <tissue evidence="2">Young leaves</tissue>
    </source>
</reference>
<keyword evidence="2" id="KW-0675">Receptor</keyword>
<dbReference type="ExpressionAtlas" id="A0A2K3KY21">
    <property type="expression patterns" value="baseline"/>
</dbReference>
<feature type="domain" description="Apple" evidence="1">
    <location>
        <begin position="70"/>
        <end position="148"/>
    </location>
</feature>
<keyword evidence="2" id="KW-0808">Transferase</keyword>
<sequence length="193" mass="21834">MNMALTTHFILKIDQFSRDWWWIRLVYFNVELGLKVVKLGQLFGFSPKNEQAWKLRDGSDGCVRNTNLDCESDKFYHMENVKLPETSSVFVNMTMGIDECGDLCHRNCSCTGYAYVTTDGSGCVMWFGILFDIRSYSDGGQDLFVRLAASDIGDDCLYFINTNPGNLATDVGLLSTPPRAQRYWAWGADINGE</sequence>
<dbReference type="SMART" id="SM00473">
    <property type="entry name" value="PAN_AP"/>
    <property type="match status" value="1"/>
</dbReference>
<evidence type="ECO:0000259" key="1">
    <source>
        <dbReference type="PROSITE" id="PS50948"/>
    </source>
</evidence>
<organism evidence="2 3">
    <name type="scientific">Trifolium pratense</name>
    <name type="common">Red clover</name>
    <dbReference type="NCBI Taxonomy" id="57577"/>
    <lineage>
        <taxon>Eukaryota</taxon>
        <taxon>Viridiplantae</taxon>
        <taxon>Streptophyta</taxon>
        <taxon>Embryophyta</taxon>
        <taxon>Tracheophyta</taxon>
        <taxon>Spermatophyta</taxon>
        <taxon>Magnoliopsida</taxon>
        <taxon>eudicotyledons</taxon>
        <taxon>Gunneridae</taxon>
        <taxon>Pentapetalae</taxon>
        <taxon>rosids</taxon>
        <taxon>fabids</taxon>
        <taxon>Fabales</taxon>
        <taxon>Fabaceae</taxon>
        <taxon>Papilionoideae</taxon>
        <taxon>50 kb inversion clade</taxon>
        <taxon>NPAAA clade</taxon>
        <taxon>Hologalegina</taxon>
        <taxon>IRL clade</taxon>
        <taxon>Trifolieae</taxon>
        <taxon>Trifolium</taxon>
    </lineage>
</organism>
<proteinExistence type="predicted"/>
<dbReference type="STRING" id="57577.A0A2K3KY21"/>
<dbReference type="PANTHER" id="PTHR32444:SF89">
    <property type="entry name" value="S GLYCOPROTEIN"/>
    <property type="match status" value="1"/>
</dbReference>
<dbReference type="InterPro" id="IPR003609">
    <property type="entry name" value="Pan_app"/>
</dbReference>
<dbReference type="GO" id="GO:0016301">
    <property type="term" value="F:kinase activity"/>
    <property type="evidence" value="ECO:0007669"/>
    <property type="project" value="UniProtKB-KW"/>
</dbReference>
<evidence type="ECO:0000313" key="2">
    <source>
        <dbReference type="EMBL" id="PNX71182.1"/>
    </source>
</evidence>
<accession>A0A2K3KY21</accession>